<evidence type="ECO:0000259" key="3">
    <source>
        <dbReference type="PROSITE" id="PS50980"/>
    </source>
</evidence>
<evidence type="ECO:0000313" key="5">
    <source>
        <dbReference type="EMBL" id="MBK0380787.1"/>
    </source>
</evidence>
<dbReference type="InterPro" id="IPR051047">
    <property type="entry name" value="AccD/PCCB"/>
</dbReference>
<reference evidence="5" key="1">
    <citation type="submission" date="2020-12" db="EMBL/GenBank/DDBJ databases">
        <title>Bacterial novel species Mucilaginibacter sp. SD-g isolated from soil.</title>
        <authorList>
            <person name="Jung H.-Y."/>
        </authorList>
    </citation>
    <scope>NUCLEOTIDE SEQUENCE</scope>
    <source>
        <strain evidence="5">SD-g</strain>
    </source>
</reference>
<dbReference type="Proteomes" id="UP000613193">
    <property type="component" value="Unassembled WGS sequence"/>
</dbReference>
<dbReference type="EMBL" id="JAEHFW010000003">
    <property type="protein sequence ID" value="MBK0380787.1"/>
    <property type="molecule type" value="Genomic_DNA"/>
</dbReference>
<dbReference type="GO" id="GO:0015977">
    <property type="term" value="P:carbon fixation"/>
    <property type="evidence" value="ECO:0007669"/>
    <property type="project" value="UniProtKB-ARBA"/>
</dbReference>
<dbReference type="GO" id="GO:0004658">
    <property type="term" value="F:propionyl-CoA carboxylase activity"/>
    <property type="evidence" value="ECO:0007669"/>
    <property type="project" value="UniProtKB-ARBA"/>
</dbReference>
<keyword evidence="6" id="KW-1185">Reference proteome</keyword>
<dbReference type="PANTHER" id="PTHR43842:SF2">
    <property type="entry name" value="PROPIONYL-COA CARBOXYLASE BETA CHAIN, MITOCHONDRIAL"/>
    <property type="match status" value="1"/>
</dbReference>
<evidence type="ECO:0000313" key="6">
    <source>
        <dbReference type="Proteomes" id="UP000613193"/>
    </source>
</evidence>
<dbReference type="InterPro" id="IPR011762">
    <property type="entry name" value="COA_CT_N"/>
</dbReference>
<dbReference type="GO" id="GO:0009317">
    <property type="term" value="C:acetyl-CoA carboxylase complex"/>
    <property type="evidence" value="ECO:0007669"/>
    <property type="project" value="UniProtKB-ARBA"/>
</dbReference>
<dbReference type="FunFam" id="3.90.226.10:FF:000017">
    <property type="entry name" value="Propionyl-CoA carboxylase subunit beta 5"/>
    <property type="match status" value="1"/>
</dbReference>
<sequence length="513" mass="56132">MDKKLEILKQKRQKALQGGGHVRIESQHKKGKLTARERLHFLLDDGSFQEIGMLVAHRSTDFGMEKEHYPGDGVVTGYGTVNGRLVYVFSQDFTVFGGSLSETHAEKICKVMDLAMKNGAPVIGLNDSGGARIQEGVVSLGGYADIFYRNTMASGVVPQISAIMGPCAGGAVYSPAITDFILMVEHTSYMFVTGPNVVKTVTHEQVTSEELGGANTHATKSGVTHFACANEIDAIQHVKKLLSYMPQNCEDRAPALPYEAGNETRDALTTLLPENVSQPYDIREVIEQVIDSGSFLEVHKDFAENIVVGFARLAGRSIGIVANQPAFLAGVLDINSSTKGARFVRFCDSFNIPLLVFEDVPGFLPGTDQEWNAIITNGAKLLYAFCEATVPRITVITRKAYGGAYDVMNSKHIGADMNYAWPSAEIAVMGAKGAAEIIFKREINAADDPQAKWLEKEQQYADIFANPYRAAERGFIDEVIEPAETRIKLIHAFKMLENKVVNNPKKKHGNIPL</sequence>
<dbReference type="PROSITE" id="PS50989">
    <property type="entry name" value="COA_CT_CTER"/>
    <property type="match status" value="1"/>
</dbReference>
<dbReference type="InterPro" id="IPR011763">
    <property type="entry name" value="COA_CT_C"/>
</dbReference>
<organism evidence="5 6">
    <name type="scientific">Mucilaginibacter segetis</name>
    <dbReference type="NCBI Taxonomy" id="2793071"/>
    <lineage>
        <taxon>Bacteria</taxon>
        <taxon>Pseudomonadati</taxon>
        <taxon>Bacteroidota</taxon>
        <taxon>Sphingobacteriia</taxon>
        <taxon>Sphingobacteriales</taxon>
        <taxon>Sphingobacteriaceae</taxon>
        <taxon>Mucilaginibacter</taxon>
    </lineage>
</organism>
<dbReference type="PANTHER" id="PTHR43842">
    <property type="entry name" value="PROPIONYL-COA CARBOXYLASE BETA CHAIN"/>
    <property type="match status" value="1"/>
</dbReference>
<dbReference type="Gene3D" id="3.90.226.10">
    <property type="entry name" value="2-enoyl-CoA Hydratase, Chain A, domain 1"/>
    <property type="match status" value="2"/>
</dbReference>
<evidence type="ECO:0000256" key="1">
    <source>
        <dbReference type="ARBA" id="ARBA00006102"/>
    </source>
</evidence>
<dbReference type="PROSITE" id="PS50980">
    <property type="entry name" value="COA_CT_NTER"/>
    <property type="match status" value="1"/>
</dbReference>
<feature type="domain" description="CoA carboxyltransferase N-terminal" evidence="3">
    <location>
        <begin position="1"/>
        <end position="257"/>
    </location>
</feature>
<dbReference type="InterPro" id="IPR034733">
    <property type="entry name" value="AcCoA_carboxyl_beta"/>
</dbReference>
<dbReference type="InterPro" id="IPR029045">
    <property type="entry name" value="ClpP/crotonase-like_dom_sf"/>
</dbReference>
<dbReference type="FunFam" id="3.90.226.10:FF:000016">
    <property type="entry name" value="Propionyl-CoA carboxylase, beta subunit"/>
    <property type="match status" value="1"/>
</dbReference>
<dbReference type="Pfam" id="PF01039">
    <property type="entry name" value="Carboxyl_trans"/>
    <property type="match status" value="1"/>
</dbReference>
<evidence type="ECO:0000259" key="4">
    <source>
        <dbReference type="PROSITE" id="PS50989"/>
    </source>
</evidence>
<gene>
    <name evidence="5" type="ORF">I5M19_15795</name>
</gene>
<dbReference type="RefSeq" id="WP_200067324.1">
    <property type="nucleotide sequence ID" value="NZ_JAEHFW010000003.1"/>
</dbReference>
<name>A0A934PW67_9SPHI</name>
<comment type="similarity">
    <text evidence="1">Belongs to the AccD/PCCB family.</text>
</comment>
<comment type="caution">
    <text evidence="5">The sequence shown here is derived from an EMBL/GenBank/DDBJ whole genome shotgun (WGS) entry which is preliminary data.</text>
</comment>
<dbReference type="GO" id="GO:0003989">
    <property type="term" value="F:acetyl-CoA carboxylase activity"/>
    <property type="evidence" value="ECO:0007669"/>
    <property type="project" value="UniProtKB-ARBA"/>
</dbReference>
<dbReference type="AlphaFoldDB" id="A0A934PW67"/>
<feature type="domain" description="CoA carboxyltransferase C-terminal" evidence="4">
    <location>
        <begin position="260"/>
        <end position="506"/>
    </location>
</feature>
<dbReference type="SUPFAM" id="SSF52096">
    <property type="entry name" value="ClpP/crotonase"/>
    <property type="match status" value="2"/>
</dbReference>
<proteinExistence type="inferred from homology"/>
<protein>
    <recommendedName>
        <fullName evidence="2">Propionyl-CoA carboxylase beta chain</fullName>
    </recommendedName>
</protein>
<evidence type="ECO:0000256" key="2">
    <source>
        <dbReference type="ARBA" id="ARBA00074538"/>
    </source>
</evidence>
<accession>A0A934PW67</accession>